<dbReference type="CDD" id="cd00093">
    <property type="entry name" value="HTH_XRE"/>
    <property type="match status" value="1"/>
</dbReference>
<dbReference type="STRING" id="868131.MSWAN_0500"/>
<dbReference type="InterPro" id="IPR013096">
    <property type="entry name" value="Cupin_2"/>
</dbReference>
<dbReference type="InterPro" id="IPR050807">
    <property type="entry name" value="TransReg_Diox_bact_type"/>
</dbReference>
<evidence type="ECO:0000259" key="2">
    <source>
        <dbReference type="PROSITE" id="PS50943"/>
    </source>
</evidence>
<accession>F6D4Q4</accession>
<dbReference type="SUPFAM" id="SSF47413">
    <property type="entry name" value="lambda repressor-like DNA-binding domains"/>
    <property type="match status" value="1"/>
</dbReference>
<feature type="domain" description="HTH cro/C1-type" evidence="2">
    <location>
        <begin position="11"/>
        <end position="65"/>
    </location>
</feature>
<dbReference type="Pfam" id="PF07883">
    <property type="entry name" value="Cupin_2"/>
    <property type="match status" value="1"/>
</dbReference>
<evidence type="ECO:0000256" key="1">
    <source>
        <dbReference type="ARBA" id="ARBA00023125"/>
    </source>
</evidence>
<keyword evidence="4" id="KW-1185">Reference proteome</keyword>
<dbReference type="InterPro" id="IPR001387">
    <property type="entry name" value="Cro/C1-type_HTH"/>
</dbReference>
<evidence type="ECO:0000313" key="3">
    <source>
        <dbReference type="EMBL" id="AEG17539.1"/>
    </source>
</evidence>
<dbReference type="AlphaFoldDB" id="F6D4Q4"/>
<dbReference type="EMBL" id="CP002772">
    <property type="protein sequence ID" value="AEG17539.1"/>
    <property type="molecule type" value="Genomic_DNA"/>
</dbReference>
<dbReference type="PANTHER" id="PTHR46797">
    <property type="entry name" value="HTH-TYPE TRANSCRIPTIONAL REGULATOR"/>
    <property type="match status" value="1"/>
</dbReference>
<dbReference type="InterPro" id="IPR010982">
    <property type="entry name" value="Lambda_DNA-bd_dom_sf"/>
</dbReference>
<proteinExistence type="predicted"/>
<evidence type="ECO:0000313" key="4">
    <source>
        <dbReference type="Proteomes" id="UP000009231"/>
    </source>
</evidence>
<dbReference type="PROSITE" id="PS50943">
    <property type="entry name" value="HTH_CROC1"/>
    <property type="match status" value="1"/>
</dbReference>
<keyword evidence="1" id="KW-0238">DNA-binding</keyword>
<dbReference type="InterPro" id="IPR014710">
    <property type="entry name" value="RmlC-like_jellyroll"/>
</dbReference>
<dbReference type="eggNOG" id="arCOG01865">
    <property type="taxonomic scope" value="Archaea"/>
</dbReference>
<organism evidence="3 4">
    <name type="scientific">Methanobacterium paludis (strain DSM 25820 / JCM 18151 / SWAN1)</name>
    <dbReference type="NCBI Taxonomy" id="868131"/>
    <lineage>
        <taxon>Archaea</taxon>
        <taxon>Methanobacteriati</taxon>
        <taxon>Methanobacteriota</taxon>
        <taxon>Methanomada group</taxon>
        <taxon>Methanobacteria</taxon>
        <taxon>Methanobacteriales</taxon>
        <taxon>Methanobacteriaceae</taxon>
        <taxon>Methanobacterium</taxon>
    </lineage>
</organism>
<dbReference type="GO" id="GO:0003700">
    <property type="term" value="F:DNA-binding transcription factor activity"/>
    <property type="evidence" value="ECO:0007669"/>
    <property type="project" value="TreeGrafter"/>
</dbReference>
<sequence>MSNENKIGEKIRQIRESQDISREQLAQASQNSVELIERLESGALVPSLTPLLKIAKALGVRLGTFMDDAPQTGPFVVKAGKSKNIIHFSGKDDTSKESALDFYSLAYGKGDRHMEPFVIDVHPPKTDDYKLLSHEGEEFIYVMNGEIEISYGSESYLISEGDSIYYDSVVPHDLHAYGGKDAKILAVVYAAL</sequence>
<dbReference type="RefSeq" id="WP_013825041.1">
    <property type="nucleotide sequence ID" value="NC_015574.1"/>
</dbReference>
<dbReference type="GeneID" id="10667987"/>
<dbReference type="GO" id="GO:0003677">
    <property type="term" value="F:DNA binding"/>
    <property type="evidence" value="ECO:0007669"/>
    <property type="project" value="UniProtKB-KW"/>
</dbReference>
<protein>
    <submittedName>
        <fullName evidence="3">Cupin 2 conserved barrel domain protein</fullName>
    </submittedName>
</protein>
<dbReference type="GO" id="GO:0005829">
    <property type="term" value="C:cytosol"/>
    <property type="evidence" value="ECO:0007669"/>
    <property type="project" value="TreeGrafter"/>
</dbReference>
<dbReference type="InterPro" id="IPR011051">
    <property type="entry name" value="RmlC_Cupin_sf"/>
</dbReference>
<dbReference type="SUPFAM" id="SSF51182">
    <property type="entry name" value="RmlC-like cupins"/>
    <property type="match status" value="1"/>
</dbReference>
<dbReference type="Gene3D" id="2.60.120.10">
    <property type="entry name" value="Jelly Rolls"/>
    <property type="match status" value="1"/>
</dbReference>
<dbReference type="PANTHER" id="PTHR46797:SF19">
    <property type="entry name" value="BLL2473 PROTEIN"/>
    <property type="match status" value="1"/>
</dbReference>
<dbReference type="KEGG" id="mew:MSWAN_0500"/>
<dbReference type="Gene3D" id="1.10.260.40">
    <property type="entry name" value="lambda repressor-like DNA-binding domains"/>
    <property type="match status" value="1"/>
</dbReference>
<reference evidence="3 4" key="1">
    <citation type="journal article" date="2014" name="Int. J. Syst. Evol. Microbiol.">
        <title>Methanobacterium paludis sp. nov. and a novel strain of Methanobacterium lacus isolated from northern peatlands.</title>
        <authorList>
            <person name="Cadillo-Quiroz H."/>
            <person name="Brauer S.L."/>
            <person name="Goodson N."/>
            <person name="Yavitt J.B."/>
            <person name="Zinder S.H."/>
        </authorList>
    </citation>
    <scope>NUCLEOTIDE SEQUENCE [LARGE SCALE GENOMIC DNA]</scope>
    <source>
        <strain evidence="4">DSM 25820 / JCM 18151 / SWAN1</strain>
    </source>
</reference>
<gene>
    <name evidence="3" type="ordered locus">MSWAN_0500</name>
</gene>
<dbReference type="SMART" id="SM00530">
    <property type="entry name" value="HTH_XRE"/>
    <property type="match status" value="1"/>
</dbReference>
<dbReference type="Proteomes" id="UP000009231">
    <property type="component" value="Chromosome"/>
</dbReference>
<dbReference type="OrthoDB" id="53252at2157"/>
<dbReference type="CDD" id="cd02209">
    <property type="entry name" value="cupin_XRE_C"/>
    <property type="match status" value="1"/>
</dbReference>
<dbReference type="HOGENOM" id="CLU_085376_3_2_2"/>
<dbReference type="Pfam" id="PF01381">
    <property type="entry name" value="HTH_3"/>
    <property type="match status" value="1"/>
</dbReference>
<name>F6D4Q4_METPW</name>